<evidence type="ECO:0000256" key="1">
    <source>
        <dbReference type="SAM" id="Phobius"/>
    </source>
</evidence>
<dbReference type="RefSeq" id="WP_196201076.1">
    <property type="nucleotide sequence ID" value="NZ_JADPUN010000118.1"/>
</dbReference>
<keyword evidence="1" id="KW-0472">Membrane</keyword>
<dbReference type="Proteomes" id="UP000638560">
    <property type="component" value="Unassembled WGS sequence"/>
</dbReference>
<protein>
    <submittedName>
        <fullName evidence="2">Low temperature requirement protein A</fullName>
    </submittedName>
</protein>
<feature type="transmembrane region" description="Helical" evidence="1">
    <location>
        <begin position="105"/>
        <end position="135"/>
    </location>
</feature>
<evidence type="ECO:0000313" key="2">
    <source>
        <dbReference type="EMBL" id="MBF9129441.1"/>
    </source>
</evidence>
<feature type="transmembrane region" description="Helical" evidence="1">
    <location>
        <begin position="38"/>
        <end position="60"/>
    </location>
</feature>
<reference evidence="2 3" key="1">
    <citation type="submission" date="2020-11" db="EMBL/GenBank/DDBJ databases">
        <title>A novel isolate from a Black sea contaminated sediment with potential to produce alkanes: Plantactinospora alkalitolerans sp. nov.</title>
        <authorList>
            <person name="Carro L."/>
            <person name="Veyisoglu A."/>
            <person name="Guven K."/>
            <person name="Schumann P."/>
            <person name="Klenk H.-P."/>
            <person name="Sahin N."/>
        </authorList>
    </citation>
    <scope>NUCLEOTIDE SEQUENCE [LARGE SCALE GENOMIC DNA]</scope>
    <source>
        <strain evidence="2 3">S1510</strain>
    </source>
</reference>
<organism evidence="2 3">
    <name type="scientific">Plantactinospora alkalitolerans</name>
    <dbReference type="NCBI Taxonomy" id="2789879"/>
    <lineage>
        <taxon>Bacteria</taxon>
        <taxon>Bacillati</taxon>
        <taxon>Actinomycetota</taxon>
        <taxon>Actinomycetes</taxon>
        <taxon>Micromonosporales</taxon>
        <taxon>Micromonosporaceae</taxon>
        <taxon>Plantactinospora</taxon>
    </lineage>
</organism>
<proteinExistence type="predicted"/>
<evidence type="ECO:0000313" key="3">
    <source>
        <dbReference type="Proteomes" id="UP000638560"/>
    </source>
</evidence>
<feature type="transmembrane region" description="Helical" evidence="1">
    <location>
        <begin position="67"/>
        <end position="85"/>
    </location>
</feature>
<keyword evidence="1" id="KW-0812">Transmembrane</keyword>
<sequence>MALASTVLLWRIYFHLAGRVLGVAIGRARNSFRLATEMAFTHLAMIAGIVLTGVGFELIITEPHTDFPATWLLAILGGPALFLAGRSVLEFQVFARVSLSRKGGLLALGLLAPATLHLPALAAGAAVTIVLFGVAGADTRRSHHRPVEEPAPPG</sequence>
<gene>
    <name evidence="2" type="ORF">I0C86_10730</name>
</gene>
<comment type="caution">
    <text evidence="2">The sequence shown here is derived from an EMBL/GenBank/DDBJ whole genome shotgun (WGS) entry which is preliminary data.</text>
</comment>
<accession>A0ABS0GTC0</accession>
<keyword evidence="1" id="KW-1133">Transmembrane helix</keyword>
<dbReference type="InterPro" id="IPR010640">
    <property type="entry name" value="Low_temperature_requirement_A"/>
</dbReference>
<dbReference type="Pfam" id="PF06772">
    <property type="entry name" value="LtrA"/>
    <property type="match status" value="1"/>
</dbReference>
<keyword evidence="3" id="KW-1185">Reference proteome</keyword>
<dbReference type="EMBL" id="JADPUN010000118">
    <property type="protein sequence ID" value="MBF9129441.1"/>
    <property type="molecule type" value="Genomic_DNA"/>
</dbReference>
<name>A0ABS0GTC0_9ACTN</name>